<proteinExistence type="inferred from homology"/>
<dbReference type="InterPro" id="IPR010756">
    <property type="entry name" value="Tls1-like"/>
</dbReference>
<accession>D3BT15</accession>
<dbReference type="EMBL" id="ADBJ01000054">
    <property type="protein sequence ID" value="EFA75630.1"/>
    <property type="molecule type" value="Genomic_DNA"/>
</dbReference>
<evidence type="ECO:0000313" key="6">
    <source>
        <dbReference type="Proteomes" id="UP000001396"/>
    </source>
</evidence>
<sequence>MSEDINNNNNNTNKDEEIVNDNKSDNDINKNSSLFKSRNKKRAIRKKEQDNGGVEHNDSAPTEKIDNENGDRDDVDNELSLSDVIEATKEKQKMRSKGKGVNVGVLAEGPHLKTHLRELENKLDDSFVTHSENNKVNIHMEKYINEEMQRRKQEQLYNKQVNTTVQQSSKETNQDIDNNNNKDVLQEKIEEHKALQQSLYETPSHLLVNKGRKKEEDKTNWVAGISEVVLPTKYKIKNILETEEAREKIDQSGNTNTTTTNKNQSKLHNRCNYNNVHASYTNESSSDTNQYEKSSDKATDEEVYERFKKKFRY</sequence>
<feature type="region of interest" description="Disordered" evidence="4">
    <location>
        <begin position="246"/>
        <end position="300"/>
    </location>
</feature>
<feature type="region of interest" description="Disordered" evidence="4">
    <location>
        <begin position="161"/>
        <end position="180"/>
    </location>
</feature>
<dbReference type="GO" id="GO:0000398">
    <property type="term" value="P:mRNA splicing, via spliceosome"/>
    <property type="evidence" value="ECO:0007669"/>
    <property type="project" value="TreeGrafter"/>
</dbReference>
<dbReference type="OMA" id="KGINADN"/>
<evidence type="ECO:0000256" key="4">
    <source>
        <dbReference type="SAM" id="MobiDB-lite"/>
    </source>
</evidence>
<dbReference type="STRING" id="670386.D3BT15"/>
<protein>
    <submittedName>
        <fullName evidence="5">Uncharacterized protein</fullName>
    </submittedName>
</protein>
<comment type="similarity">
    <text evidence="2">Belongs to the TLS1 family.</text>
</comment>
<dbReference type="Pfam" id="PF07052">
    <property type="entry name" value="Hep_59"/>
    <property type="match status" value="1"/>
</dbReference>
<dbReference type="Proteomes" id="UP000001396">
    <property type="component" value="Unassembled WGS sequence"/>
</dbReference>
<feature type="region of interest" description="Disordered" evidence="4">
    <location>
        <begin position="1"/>
        <end position="78"/>
    </location>
</feature>
<feature type="compositionally biased region" description="Low complexity" evidence="4">
    <location>
        <begin position="1"/>
        <end position="12"/>
    </location>
</feature>
<dbReference type="GO" id="GO:0005681">
    <property type="term" value="C:spliceosomal complex"/>
    <property type="evidence" value="ECO:0007669"/>
    <property type="project" value="TreeGrafter"/>
</dbReference>
<keyword evidence="3" id="KW-0539">Nucleus</keyword>
<feature type="compositionally biased region" description="Basic and acidic residues" evidence="4">
    <location>
        <begin position="46"/>
        <end position="72"/>
    </location>
</feature>
<feature type="compositionally biased region" description="Polar residues" evidence="4">
    <location>
        <begin position="262"/>
        <end position="292"/>
    </location>
</feature>
<comment type="subcellular location">
    <subcellularLocation>
        <location evidence="1">Nucleus</location>
    </subcellularLocation>
</comment>
<evidence type="ECO:0000256" key="3">
    <source>
        <dbReference type="ARBA" id="ARBA00023242"/>
    </source>
</evidence>
<dbReference type="PANTHER" id="PTHR13486">
    <property type="entry name" value="TELOMERE LENGTH AND SILENCING PROTEIN 1 TLS1 FAMILY MEMBER"/>
    <property type="match status" value="1"/>
</dbReference>
<dbReference type="FunCoup" id="D3BT15">
    <property type="interactions" value="231"/>
</dbReference>
<dbReference type="RefSeq" id="XP_020427764.1">
    <property type="nucleotide sequence ID" value="XM_020581894.1"/>
</dbReference>
<dbReference type="PANTHER" id="PTHR13486:SF2">
    <property type="entry name" value="SPLICING FACTOR C9ORF78"/>
    <property type="match status" value="1"/>
</dbReference>
<dbReference type="AlphaFoldDB" id="D3BT15"/>
<organism evidence="5 6">
    <name type="scientific">Heterostelium pallidum (strain ATCC 26659 / Pp 5 / PN500)</name>
    <name type="common">Cellular slime mold</name>
    <name type="synonym">Polysphondylium pallidum</name>
    <dbReference type="NCBI Taxonomy" id="670386"/>
    <lineage>
        <taxon>Eukaryota</taxon>
        <taxon>Amoebozoa</taxon>
        <taxon>Evosea</taxon>
        <taxon>Eumycetozoa</taxon>
        <taxon>Dictyostelia</taxon>
        <taxon>Acytosteliales</taxon>
        <taxon>Acytosteliaceae</taxon>
        <taxon>Heterostelium</taxon>
    </lineage>
</organism>
<name>D3BT15_HETP5</name>
<keyword evidence="6" id="KW-1185">Reference proteome</keyword>
<dbReference type="InParanoid" id="D3BT15"/>
<dbReference type="GeneID" id="31366605"/>
<feature type="compositionally biased region" description="Basic and acidic residues" evidence="4">
    <location>
        <begin position="13"/>
        <end position="28"/>
    </location>
</feature>
<evidence type="ECO:0000313" key="5">
    <source>
        <dbReference type="EMBL" id="EFA75630.1"/>
    </source>
</evidence>
<gene>
    <name evidence="5" type="ORF">PPL_11136</name>
</gene>
<evidence type="ECO:0000256" key="2">
    <source>
        <dbReference type="ARBA" id="ARBA00007643"/>
    </source>
</evidence>
<reference evidence="5 6" key="1">
    <citation type="journal article" date="2011" name="Genome Res.">
        <title>Phylogeny-wide analysis of social amoeba genomes highlights ancient origins for complex intercellular communication.</title>
        <authorList>
            <person name="Heidel A.J."/>
            <person name="Lawal H.M."/>
            <person name="Felder M."/>
            <person name="Schilde C."/>
            <person name="Helps N.R."/>
            <person name="Tunggal B."/>
            <person name="Rivero F."/>
            <person name="John U."/>
            <person name="Schleicher M."/>
            <person name="Eichinger L."/>
            <person name="Platzer M."/>
            <person name="Noegel A.A."/>
            <person name="Schaap P."/>
            <person name="Gloeckner G."/>
        </authorList>
    </citation>
    <scope>NUCLEOTIDE SEQUENCE [LARGE SCALE GENOMIC DNA]</scope>
    <source>
        <strain evidence="6">ATCC 26659 / Pp 5 / PN500</strain>
    </source>
</reference>
<comment type="caution">
    <text evidence="5">The sequence shown here is derived from an EMBL/GenBank/DDBJ whole genome shotgun (WGS) entry which is preliminary data.</text>
</comment>
<evidence type="ECO:0000256" key="1">
    <source>
        <dbReference type="ARBA" id="ARBA00004123"/>
    </source>
</evidence>